<keyword evidence="6" id="KW-0808">Transferase</keyword>
<feature type="domain" description="Histidine kinase" evidence="13">
    <location>
        <begin position="299"/>
        <end position="553"/>
    </location>
</feature>
<dbReference type="SMART" id="SM01231">
    <property type="entry name" value="H-kinase_dim"/>
    <property type="match status" value="1"/>
</dbReference>
<dbReference type="InterPro" id="IPR003594">
    <property type="entry name" value="HATPase_dom"/>
</dbReference>
<dbReference type="InterPro" id="IPR036061">
    <property type="entry name" value="CheW-like_dom_sf"/>
</dbReference>
<evidence type="ECO:0000256" key="1">
    <source>
        <dbReference type="ARBA" id="ARBA00000085"/>
    </source>
</evidence>
<keyword evidence="10" id="KW-0902">Two-component regulatory system</keyword>
<sequence>MISQEIGQCLLTLENTLDDTSVIDRLFRSIHTMKGSSLTLFNLIEEANPDDTNLKSLKLIGTLSHKFEDFLSKVRDDGQLLKIDQIDSMFQISERIEGFLTDISQNEESSNQIDDLISILSGWLSEETVPAKENNSSITPVTQETTQEESIETTTNTNTSELWSKETSDMNQCNFELFLNIPETHITLAGAYLSKIYREIQTQYPHAFFSPSIEDLMSQDNFQVTNIYITVFSHHVKEPIISFVESLKYVKNINILSFQTPAEKKELKQKEEEIQNQKNKKSQQNQQKKAENSHPIKSESNETIRVPMKRINELLKNVSELVIAKNKFKNLAPQVHGDIAKDIQDIADEINKIVTDLQNGTMSIRMTPIEQLFGRFPVDVRKVSKELGKKISFSTDGGTTEIDKALLDQLFDPLMHLVRNSIVHGLESEEERLKKGKSKDGHITLRARHEQGFVVIEVEDDGRGIDIEQVTKKAIDRGTLTAEKASSMTQSELAELIFQPGLSTAEKVSNVAGRGVGMDSVQDDIKNKMQGQIEILTEAQVGTTIRIKLPLTLSIISANFTHVNNEVFAFPSSYIYHFTHLPIEKIRYIGNKEFFLYREKEIPIIHMRDYFNLPKLSIKPEILKLVVIQVGNKFLALVVDDFGDKMNIVVRSVHNQFVTLDGIGGCFVLPNGDIGLIVDPNSLVATYSKKI</sequence>
<keyword evidence="7" id="KW-0547">Nucleotide-binding</keyword>
<evidence type="ECO:0000256" key="11">
    <source>
        <dbReference type="ARBA" id="ARBA00035100"/>
    </source>
</evidence>
<dbReference type="Pfam" id="PF02518">
    <property type="entry name" value="HATPase_c"/>
    <property type="match status" value="1"/>
</dbReference>
<dbReference type="InterPro" id="IPR005467">
    <property type="entry name" value="His_kinase_dom"/>
</dbReference>
<evidence type="ECO:0000256" key="2">
    <source>
        <dbReference type="ARBA" id="ARBA00012438"/>
    </source>
</evidence>
<evidence type="ECO:0000259" key="14">
    <source>
        <dbReference type="PROSITE" id="PS50851"/>
    </source>
</evidence>
<dbReference type="GO" id="GO:0005737">
    <property type="term" value="C:cytoplasm"/>
    <property type="evidence" value="ECO:0007669"/>
    <property type="project" value="InterPro"/>
</dbReference>
<dbReference type="Gene3D" id="2.30.30.40">
    <property type="entry name" value="SH3 Domains"/>
    <property type="match status" value="1"/>
</dbReference>
<dbReference type="InterPro" id="IPR002545">
    <property type="entry name" value="CheW-lke_dom"/>
</dbReference>
<keyword evidence="8 15" id="KW-0418">Kinase</keyword>
<evidence type="ECO:0000256" key="10">
    <source>
        <dbReference type="ARBA" id="ARBA00023012"/>
    </source>
</evidence>
<name>A0A161TAA8_BACCE</name>
<keyword evidence="9" id="KW-0067">ATP-binding</keyword>
<dbReference type="InterPro" id="IPR004358">
    <property type="entry name" value="Sig_transdc_His_kin-like_C"/>
</dbReference>
<keyword evidence="4" id="KW-0145">Chemotaxis</keyword>
<dbReference type="PATRIC" id="fig|1396.535.peg.4277"/>
<dbReference type="EC" id="2.7.13.3" evidence="2"/>
<feature type="compositionally biased region" description="Basic and acidic residues" evidence="12">
    <location>
        <begin position="288"/>
        <end position="302"/>
    </location>
</feature>
<dbReference type="Gene3D" id="3.30.565.10">
    <property type="entry name" value="Histidine kinase-like ATPase, C-terminal domain"/>
    <property type="match status" value="1"/>
</dbReference>
<dbReference type="InterPro" id="IPR036641">
    <property type="entry name" value="HPT_dom_sf"/>
</dbReference>
<dbReference type="Gene3D" id="1.10.287.560">
    <property type="entry name" value="Histidine kinase CheA-like, homodimeric domain"/>
    <property type="match status" value="1"/>
</dbReference>
<comment type="function">
    <text evidence="11">Involved in the transmission of sensory signals from the chemoreceptors to the flagellar motors. CheA is autophosphorylated; it can transfer its phosphate group to either CheB or CheY.</text>
</comment>
<dbReference type="SMART" id="SM00387">
    <property type="entry name" value="HATPase_c"/>
    <property type="match status" value="1"/>
</dbReference>
<evidence type="ECO:0000256" key="6">
    <source>
        <dbReference type="ARBA" id="ARBA00022679"/>
    </source>
</evidence>
<dbReference type="PROSITE" id="PS50109">
    <property type="entry name" value="HIS_KIN"/>
    <property type="match status" value="1"/>
</dbReference>
<dbReference type="SUPFAM" id="SSF47226">
    <property type="entry name" value="Histidine-containing phosphotransfer domain, HPT domain"/>
    <property type="match status" value="1"/>
</dbReference>
<dbReference type="GO" id="GO:0000155">
    <property type="term" value="F:phosphorelay sensor kinase activity"/>
    <property type="evidence" value="ECO:0007669"/>
    <property type="project" value="InterPro"/>
</dbReference>
<dbReference type="EMBL" id="LJKE01000015">
    <property type="protein sequence ID" value="KZD72064.1"/>
    <property type="molecule type" value="Genomic_DNA"/>
</dbReference>
<evidence type="ECO:0000256" key="7">
    <source>
        <dbReference type="ARBA" id="ARBA00022741"/>
    </source>
</evidence>
<keyword evidence="5" id="KW-0597">Phosphoprotein</keyword>
<dbReference type="AlphaFoldDB" id="A0A161TAA8"/>
<feature type="compositionally biased region" description="Low complexity" evidence="12">
    <location>
        <begin position="152"/>
        <end position="161"/>
    </location>
</feature>
<dbReference type="Gene3D" id="1.20.120.160">
    <property type="entry name" value="HPT domain"/>
    <property type="match status" value="1"/>
</dbReference>
<evidence type="ECO:0000256" key="8">
    <source>
        <dbReference type="ARBA" id="ARBA00022777"/>
    </source>
</evidence>
<feature type="domain" description="CheW-like" evidence="14">
    <location>
        <begin position="555"/>
        <end position="689"/>
    </location>
</feature>
<dbReference type="SMART" id="SM00260">
    <property type="entry name" value="CheW"/>
    <property type="match status" value="1"/>
</dbReference>
<gene>
    <name evidence="15" type="ORF">B4088_0525</name>
</gene>
<dbReference type="GO" id="GO:0005524">
    <property type="term" value="F:ATP binding"/>
    <property type="evidence" value="ECO:0007669"/>
    <property type="project" value="UniProtKB-KW"/>
</dbReference>
<dbReference type="FunFam" id="3.30.565.10:FF:000016">
    <property type="entry name" value="Chemotaxis protein CheA, putative"/>
    <property type="match status" value="1"/>
</dbReference>
<accession>A0A161TAA8</accession>
<evidence type="ECO:0000256" key="12">
    <source>
        <dbReference type="SAM" id="MobiDB-lite"/>
    </source>
</evidence>
<dbReference type="Proteomes" id="UP000076482">
    <property type="component" value="Unassembled WGS sequence"/>
</dbReference>
<proteinExistence type="predicted"/>
<evidence type="ECO:0000256" key="4">
    <source>
        <dbReference type="ARBA" id="ARBA00022500"/>
    </source>
</evidence>
<dbReference type="SUPFAM" id="SSF50341">
    <property type="entry name" value="CheW-like"/>
    <property type="match status" value="1"/>
</dbReference>
<dbReference type="Pfam" id="PF01584">
    <property type="entry name" value="CheW"/>
    <property type="match status" value="1"/>
</dbReference>
<dbReference type="PROSITE" id="PS50851">
    <property type="entry name" value="CHEW"/>
    <property type="match status" value="1"/>
</dbReference>
<dbReference type="InterPro" id="IPR037006">
    <property type="entry name" value="CheA-like_homodim_sf"/>
</dbReference>
<evidence type="ECO:0000313" key="15">
    <source>
        <dbReference type="EMBL" id="KZD72064.1"/>
    </source>
</evidence>
<comment type="catalytic activity">
    <reaction evidence="1">
        <text>ATP + protein L-histidine = ADP + protein N-phospho-L-histidine.</text>
        <dbReference type="EC" id="2.7.13.3"/>
    </reaction>
</comment>
<feature type="region of interest" description="Disordered" evidence="12">
    <location>
        <begin position="131"/>
        <end position="163"/>
    </location>
</feature>
<reference evidence="15 16" key="1">
    <citation type="submission" date="2015-09" db="EMBL/GenBank/DDBJ databases">
        <title>Bacillus cereus food isolates.</title>
        <authorList>
            <person name="Boekhorst J."/>
        </authorList>
    </citation>
    <scope>NUCLEOTIDE SEQUENCE [LARGE SCALE GENOMIC DNA]</scope>
    <source>
        <strain evidence="15 16">B4088</strain>
    </source>
</reference>
<evidence type="ECO:0000256" key="5">
    <source>
        <dbReference type="ARBA" id="ARBA00022553"/>
    </source>
</evidence>
<organism evidence="15 16">
    <name type="scientific">Bacillus cereus</name>
    <dbReference type="NCBI Taxonomy" id="1396"/>
    <lineage>
        <taxon>Bacteria</taxon>
        <taxon>Bacillati</taxon>
        <taxon>Bacillota</taxon>
        <taxon>Bacilli</taxon>
        <taxon>Bacillales</taxon>
        <taxon>Bacillaceae</taxon>
        <taxon>Bacillus</taxon>
        <taxon>Bacillus cereus group</taxon>
    </lineage>
</organism>
<evidence type="ECO:0000259" key="13">
    <source>
        <dbReference type="PROSITE" id="PS50109"/>
    </source>
</evidence>
<evidence type="ECO:0000313" key="16">
    <source>
        <dbReference type="Proteomes" id="UP000076482"/>
    </source>
</evidence>
<feature type="region of interest" description="Disordered" evidence="12">
    <location>
        <begin position="267"/>
        <end position="303"/>
    </location>
</feature>
<evidence type="ECO:0000256" key="9">
    <source>
        <dbReference type="ARBA" id="ARBA00022840"/>
    </source>
</evidence>
<dbReference type="SUPFAM" id="SSF55874">
    <property type="entry name" value="ATPase domain of HSP90 chaperone/DNA topoisomerase II/histidine kinase"/>
    <property type="match status" value="1"/>
</dbReference>
<protein>
    <recommendedName>
        <fullName evidence="3">Chemotaxis protein CheA</fullName>
        <ecNumber evidence="2">2.7.13.3</ecNumber>
    </recommendedName>
</protein>
<dbReference type="PANTHER" id="PTHR43395:SF10">
    <property type="entry name" value="CHEMOTAXIS PROTEIN CHEA"/>
    <property type="match status" value="1"/>
</dbReference>
<dbReference type="PRINTS" id="PR00344">
    <property type="entry name" value="BCTRLSENSOR"/>
</dbReference>
<dbReference type="InterPro" id="IPR051315">
    <property type="entry name" value="Bact_Chemotaxis_CheA"/>
</dbReference>
<comment type="caution">
    <text evidence="15">The sequence shown here is derived from an EMBL/GenBank/DDBJ whole genome shotgun (WGS) entry which is preliminary data.</text>
</comment>
<dbReference type="SUPFAM" id="SSF47384">
    <property type="entry name" value="Homodimeric domain of signal transducing histidine kinase"/>
    <property type="match status" value="1"/>
</dbReference>
<dbReference type="InterPro" id="IPR004105">
    <property type="entry name" value="CheA-like_dim"/>
</dbReference>
<dbReference type="PANTHER" id="PTHR43395">
    <property type="entry name" value="SENSOR HISTIDINE KINASE CHEA"/>
    <property type="match status" value="1"/>
</dbReference>
<dbReference type="GO" id="GO:0006935">
    <property type="term" value="P:chemotaxis"/>
    <property type="evidence" value="ECO:0007669"/>
    <property type="project" value="UniProtKB-KW"/>
</dbReference>
<evidence type="ECO:0000256" key="3">
    <source>
        <dbReference type="ARBA" id="ARBA00021495"/>
    </source>
</evidence>
<dbReference type="InterPro" id="IPR036890">
    <property type="entry name" value="HATPase_C_sf"/>
</dbReference>
<dbReference type="InterPro" id="IPR036097">
    <property type="entry name" value="HisK_dim/P_sf"/>
</dbReference>
<dbReference type="Pfam" id="PF02895">
    <property type="entry name" value="H-kinase_dim"/>
    <property type="match status" value="1"/>
</dbReference>